<dbReference type="GO" id="GO:0047429">
    <property type="term" value="F:nucleoside triphosphate diphosphatase activity"/>
    <property type="evidence" value="ECO:0007669"/>
    <property type="project" value="InterPro"/>
</dbReference>
<reference evidence="4 5" key="1">
    <citation type="submission" date="2017-06" db="EMBL/GenBank/DDBJ databases">
        <authorList>
            <person name="Kim H.J."/>
            <person name="Triplett B.A."/>
        </authorList>
    </citation>
    <scope>NUCLEOTIDE SEQUENCE [LARGE SCALE GENOMIC DNA]</scope>
    <source>
        <strain evidence="4 5">DSM 14713</strain>
    </source>
</reference>
<dbReference type="SUPFAM" id="SSF52972">
    <property type="entry name" value="ITPase-like"/>
    <property type="match status" value="1"/>
</dbReference>
<dbReference type="OrthoDB" id="9807456at2"/>
<keyword evidence="2" id="KW-0378">Hydrolase</keyword>
<dbReference type="AlphaFoldDB" id="A0A250IDP2"/>
<dbReference type="Gene3D" id="3.90.950.10">
    <property type="match status" value="1"/>
</dbReference>
<dbReference type="Pfam" id="PF01725">
    <property type="entry name" value="Ham1p_like"/>
    <property type="match status" value="1"/>
</dbReference>
<dbReference type="InterPro" id="IPR029001">
    <property type="entry name" value="ITPase-like_fam"/>
</dbReference>
<organism evidence="4 5">
    <name type="scientific">Melittangium boletus DSM 14713</name>
    <dbReference type="NCBI Taxonomy" id="1294270"/>
    <lineage>
        <taxon>Bacteria</taxon>
        <taxon>Pseudomonadati</taxon>
        <taxon>Myxococcota</taxon>
        <taxon>Myxococcia</taxon>
        <taxon>Myxococcales</taxon>
        <taxon>Cystobacterineae</taxon>
        <taxon>Archangiaceae</taxon>
        <taxon>Melittangium</taxon>
    </lineage>
</organism>
<sequence length="192" mass="20885">MKNAKAAPQLLFLTGNAGKLREIQAALPEVRAWDVDLPEIQSVDPRRVIEAKLLEATRLLPGQRLMVEDTSLSLDALGGLPGPLIKWFIADGSLGLEGLADVAAARGNLQARATTWIGLLEPSATGLSLRFFEGTVRGRIVRPVGQSGFGWDPIFQPEGADKTFAQMTPEEKTRFSMRSLALDALRKAWEHG</sequence>
<evidence type="ECO:0000313" key="4">
    <source>
        <dbReference type="EMBL" id="ATB29895.1"/>
    </source>
</evidence>
<dbReference type="GO" id="GO:0005737">
    <property type="term" value="C:cytoplasm"/>
    <property type="evidence" value="ECO:0007669"/>
    <property type="project" value="TreeGrafter"/>
</dbReference>
<comment type="similarity">
    <text evidence="1">Belongs to the HAM1 NTPase family.</text>
</comment>
<evidence type="ECO:0000313" key="5">
    <source>
        <dbReference type="Proteomes" id="UP000217289"/>
    </source>
</evidence>
<name>A0A250IDP2_9BACT</name>
<dbReference type="CDD" id="cd00515">
    <property type="entry name" value="HAM1"/>
    <property type="match status" value="1"/>
</dbReference>
<keyword evidence="5" id="KW-1185">Reference proteome</keyword>
<dbReference type="PANTHER" id="PTHR11067">
    <property type="entry name" value="INOSINE TRIPHOSPHATE PYROPHOSPHATASE/HAM1 PROTEIN"/>
    <property type="match status" value="1"/>
</dbReference>
<dbReference type="EMBL" id="CP022163">
    <property type="protein sequence ID" value="ATB29895.1"/>
    <property type="molecule type" value="Genomic_DNA"/>
</dbReference>
<gene>
    <name evidence="4" type="ORF">MEBOL_003350</name>
</gene>
<evidence type="ECO:0000256" key="2">
    <source>
        <dbReference type="ARBA" id="ARBA00022801"/>
    </source>
</evidence>
<keyword evidence="3" id="KW-0546">Nucleotide metabolism</keyword>
<dbReference type="GO" id="GO:0009117">
    <property type="term" value="P:nucleotide metabolic process"/>
    <property type="evidence" value="ECO:0007669"/>
    <property type="project" value="UniProtKB-KW"/>
</dbReference>
<proteinExistence type="inferred from homology"/>
<evidence type="ECO:0000256" key="3">
    <source>
        <dbReference type="ARBA" id="ARBA00023080"/>
    </source>
</evidence>
<dbReference type="InterPro" id="IPR002637">
    <property type="entry name" value="RdgB/HAM1"/>
</dbReference>
<dbReference type="RefSeq" id="WP_095978407.1">
    <property type="nucleotide sequence ID" value="NZ_CP022163.1"/>
</dbReference>
<accession>A0A250IDP2</accession>
<dbReference type="PANTHER" id="PTHR11067:SF9">
    <property type="entry name" value="INOSINE TRIPHOSPHATE PYROPHOSPHATASE"/>
    <property type="match status" value="1"/>
</dbReference>
<dbReference type="Proteomes" id="UP000217289">
    <property type="component" value="Chromosome"/>
</dbReference>
<dbReference type="GO" id="GO:0009143">
    <property type="term" value="P:nucleoside triphosphate catabolic process"/>
    <property type="evidence" value="ECO:0007669"/>
    <property type="project" value="InterPro"/>
</dbReference>
<evidence type="ECO:0000256" key="1">
    <source>
        <dbReference type="ARBA" id="ARBA00008023"/>
    </source>
</evidence>
<dbReference type="KEGG" id="mbd:MEBOL_003350"/>
<protein>
    <submittedName>
        <fullName evidence="4">Non-canonical purine NTP pyrophosphatase</fullName>
    </submittedName>
</protein>